<accession>A0A158B874</accession>
<dbReference type="EMBL" id="FCOX02000009">
    <property type="protein sequence ID" value="SAK66305.1"/>
    <property type="molecule type" value="Genomic_DNA"/>
</dbReference>
<proteinExistence type="predicted"/>
<evidence type="ECO:0000313" key="2">
    <source>
        <dbReference type="Proteomes" id="UP000071859"/>
    </source>
</evidence>
<name>A0A158B874_9BURK</name>
<sequence>MSEGFDDVFLYWEACAYSGKCEVVDDSQPLSVAHGCISADMRRVYASRGRCLLAAMLANLSALSRWYYPMEPRAKTSRTMTIYVGRAPYPNEPAGEFVAKMDIHYECRRASGAILMLGEDSGRESDYVDNVTCRETDGVWDIVLNLLRAMFFSSR</sequence>
<dbReference type="RefSeq" id="WP_157697476.1">
    <property type="nucleotide sequence ID" value="NZ_FCOX02000009.1"/>
</dbReference>
<dbReference type="AlphaFoldDB" id="A0A158B874"/>
<organism evidence="1 2">
    <name type="scientific">Caballeronia calidae</name>
    <dbReference type="NCBI Taxonomy" id="1777139"/>
    <lineage>
        <taxon>Bacteria</taxon>
        <taxon>Pseudomonadati</taxon>
        <taxon>Pseudomonadota</taxon>
        <taxon>Betaproteobacteria</taxon>
        <taxon>Burkholderiales</taxon>
        <taxon>Burkholderiaceae</taxon>
        <taxon>Caballeronia</taxon>
    </lineage>
</organism>
<comment type="caution">
    <text evidence="1">The sequence shown here is derived from an EMBL/GenBank/DDBJ whole genome shotgun (WGS) entry which is preliminary data.</text>
</comment>
<gene>
    <name evidence="1" type="ORF">AWB78_02398</name>
</gene>
<evidence type="ECO:0000313" key="1">
    <source>
        <dbReference type="EMBL" id="SAK66305.1"/>
    </source>
</evidence>
<dbReference type="OrthoDB" id="9098489at2"/>
<keyword evidence="2" id="KW-1185">Reference proteome</keyword>
<protein>
    <submittedName>
        <fullName evidence="1">Uncharacterized protein</fullName>
    </submittedName>
</protein>
<dbReference type="Proteomes" id="UP000071859">
    <property type="component" value="Unassembled WGS sequence"/>
</dbReference>
<reference evidence="1" key="1">
    <citation type="submission" date="2016-01" db="EMBL/GenBank/DDBJ databases">
        <authorList>
            <person name="Peeters C."/>
        </authorList>
    </citation>
    <scope>NUCLEOTIDE SEQUENCE</scope>
    <source>
        <strain evidence="1">LMG 29321</strain>
    </source>
</reference>